<dbReference type="AlphaFoldDB" id="J9GPD8"/>
<dbReference type="Pfam" id="PF06970">
    <property type="entry name" value="RepA_N"/>
    <property type="match status" value="1"/>
</dbReference>
<dbReference type="EMBL" id="AMCI01002793">
    <property type="protein sequence ID" value="EJX01845.1"/>
    <property type="molecule type" value="Genomic_DNA"/>
</dbReference>
<dbReference type="InterPro" id="IPR010724">
    <property type="entry name" value="RepA_N"/>
</dbReference>
<dbReference type="InterPro" id="IPR036388">
    <property type="entry name" value="WH-like_DNA-bd_sf"/>
</dbReference>
<evidence type="ECO:0000259" key="1">
    <source>
        <dbReference type="Pfam" id="PF06970"/>
    </source>
</evidence>
<proteinExistence type="predicted"/>
<gene>
    <name evidence="2" type="ORF">EVA_10048</name>
</gene>
<protein>
    <submittedName>
        <fullName evidence="2">Protein containing Replication initiator A</fullName>
    </submittedName>
</protein>
<accession>J9GPD8</accession>
<dbReference type="Gene3D" id="1.10.10.10">
    <property type="entry name" value="Winged helix-like DNA-binding domain superfamily/Winged helix DNA-binding domain"/>
    <property type="match status" value="1"/>
</dbReference>
<feature type="domain" description="Replication initiator A N-terminal" evidence="1">
    <location>
        <begin position="15"/>
        <end position="86"/>
    </location>
</feature>
<reference evidence="2" key="1">
    <citation type="journal article" date="2012" name="PLoS ONE">
        <title>Gene sets for utilization of primary and secondary nutrition supplies in the distal gut of endangered iberian lynx.</title>
        <authorList>
            <person name="Alcaide M."/>
            <person name="Messina E."/>
            <person name="Richter M."/>
            <person name="Bargiela R."/>
            <person name="Peplies J."/>
            <person name="Huws S.A."/>
            <person name="Newbold C.J."/>
            <person name="Golyshin P.N."/>
            <person name="Simon M.A."/>
            <person name="Lopez G."/>
            <person name="Yakimov M.M."/>
            <person name="Ferrer M."/>
        </authorList>
    </citation>
    <scope>NUCLEOTIDE SEQUENCE</scope>
</reference>
<name>J9GPD8_9ZZZZ</name>
<organism evidence="2">
    <name type="scientific">gut metagenome</name>
    <dbReference type="NCBI Taxonomy" id="749906"/>
    <lineage>
        <taxon>unclassified sequences</taxon>
        <taxon>metagenomes</taxon>
        <taxon>organismal metagenomes</taxon>
    </lineage>
</organism>
<sequence length="122" mass="14570">MEFEWFKQDGPQLDYLQMPKFIWEMEGLSPTAKNVYMLIFNRIRQSSKKEQFTTPDGTAFCYFTDDELAKSLGLKKRATINAVNELKNKNLLSRERTKRRRWTFGHLFSCPIRQCRKLHNTN</sequence>
<evidence type="ECO:0000313" key="2">
    <source>
        <dbReference type="EMBL" id="EJX01845.1"/>
    </source>
</evidence>
<comment type="caution">
    <text evidence="2">The sequence shown here is derived from an EMBL/GenBank/DDBJ whole genome shotgun (WGS) entry which is preliminary data.</text>
</comment>